<dbReference type="AlphaFoldDB" id="A0A2J7RQJ1"/>
<gene>
    <name evidence="8" type="ORF">B7P43_G02303</name>
</gene>
<sequence>MDQCALPKRDVAPTTRNVPKTTLCFDSDAVSVGTAAMGAVLSYFWEREDPQTDIPDPQTGLTQRERQAVVSTWAVVKLDAKRTGVELFMRLFEAHPEYQKRFPSFRGMNLTELRGSTKLSAHATNVMYSLTGVVDNLEDPECLTELLRKLGENHRRHEITEKEFRDLKVVLMDLLKEKLGEQLTPQGERAWNKTVDLAYTFIFQGLKKRETSNDLKVVLMDLLKEKLGEQLTPQGERAWNKTVDLAYTFIFQGLKKRETSNVTQQYASVA</sequence>
<dbReference type="GO" id="GO:0020037">
    <property type="term" value="F:heme binding"/>
    <property type="evidence" value="ECO:0007669"/>
    <property type="project" value="InterPro"/>
</dbReference>
<evidence type="ECO:0000313" key="8">
    <source>
        <dbReference type="EMBL" id="PNF43093.1"/>
    </source>
</evidence>
<evidence type="ECO:0000256" key="6">
    <source>
        <dbReference type="RuleBase" id="RU000356"/>
    </source>
</evidence>
<organism evidence="8 9">
    <name type="scientific">Cryptotermes secundus</name>
    <dbReference type="NCBI Taxonomy" id="105785"/>
    <lineage>
        <taxon>Eukaryota</taxon>
        <taxon>Metazoa</taxon>
        <taxon>Ecdysozoa</taxon>
        <taxon>Arthropoda</taxon>
        <taxon>Hexapoda</taxon>
        <taxon>Insecta</taxon>
        <taxon>Pterygota</taxon>
        <taxon>Neoptera</taxon>
        <taxon>Polyneoptera</taxon>
        <taxon>Dictyoptera</taxon>
        <taxon>Blattodea</taxon>
        <taxon>Blattoidea</taxon>
        <taxon>Termitoidae</taxon>
        <taxon>Kalotermitidae</taxon>
        <taxon>Cryptotermitinae</taxon>
        <taxon>Cryptotermes</taxon>
    </lineage>
</organism>
<dbReference type="STRING" id="105785.A0A2J7RQJ1"/>
<dbReference type="Pfam" id="PF00042">
    <property type="entry name" value="Globin"/>
    <property type="match status" value="1"/>
</dbReference>
<dbReference type="InterPro" id="IPR009050">
    <property type="entry name" value="Globin-like_sf"/>
</dbReference>
<dbReference type="CDD" id="cd01040">
    <property type="entry name" value="Mb-like"/>
    <property type="match status" value="1"/>
</dbReference>
<dbReference type="InParanoid" id="A0A2J7RQJ1"/>
<dbReference type="SUPFAM" id="SSF46458">
    <property type="entry name" value="Globin-like"/>
    <property type="match status" value="1"/>
</dbReference>
<evidence type="ECO:0000256" key="4">
    <source>
        <dbReference type="ARBA" id="ARBA00022723"/>
    </source>
</evidence>
<dbReference type="GO" id="GO:0005576">
    <property type="term" value="C:extracellular region"/>
    <property type="evidence" value="ECO:0007669"/>
    <property type="project" value="InterPro"/>
</dbReference>
<evidence type="ECO:0000259" key="7">
    <source>
        <dbReference type="PROSITE" id="PS01033"/>
    </source>
</evidence>
<accession>A0A2J7RQJ1</accession>
<protein>
    <recommendedName>
        <fullName evidence="7">Globin domain-containing protein</fullName>
    </recommendedName>
</protein>
<evidence type="ECO:0000256" key="5">
    <source>
        <dbReference type="ARBA" id="ARBA00023004"/>
    </source>
</evidence>
<feature type="domain" description="Globin" evidence="7">
    <location>
        <begin position="60"/>
        <end position="207"/>
    </location>
</feature>
<dbReference type="EMBL" id="NEVH01001336">
    <property type="protein sequence ID" value="PNF43093.1"/>
    <property type="molecule type" value="Genomic_DNA"/>
</dbReference>
<dbReference type="GO" id="GO:0019825">
    <property type="term" value="F:oxygen binding"/>
    <property type="evidence" value="ECO:0007669"/>
    <property type="project" value="InterPro"/>
</dbReference>
<keyword evidence="3 6" id="KW-0561">Oxygen transport</keyword>
<evidence type="ECO:0000256" key="2">
    <source>
        <dbReference type="ARBA" id="ARBA00022617"/>
    </source>
</evidence>
<dbReference type="PANTHER" id="PTHR47217:SF1">
    <property type="entry name" value="GLOBIN-LIKE PROTEIN"/>
    <property type="match status" value="1"/>
</dbReference>
<dbReference type="InterPro" id="IPR000971">
    <property type="entry name" value="Globin"/>
</dbReference>
<keyword evidence="2 6" id="KW-0349">Heme</keyword>
<dbReference type="InterPro" id="IPR002336">
    <property type="entry name" value="Erythrocruorin"/>
</dbReference>
<proteinExistence type="inferred from homology"/>
<dbReference type="GO" id="GO:0005833">
    <property type="term" value="C:hemoglobin complex"/>
    <property type="evidence" value="ECO:0007669"/>
    <property type="project" value="InterPro"/>
</dbReference>
<dbReference type="PROSITE" id="PS01033">
    <property type="entry name" value="GLOBIN"/>
    <property type="match status" value="1"/>
</dbReference>
<evidence type="ECO:0000313" key="9">
    <source>
        <dbReference type="Proteomes" id="UP000235965"/>
    </source>
</evidence>
<dbReference type="PANTHER" id="PTHR47217">
    <property type="entry name" value="GLOBIN-LIKE PROTEIN"/>
    <property type="match status" value="1"/>
</dbReference>
<dbReference type="InterPro" id="IPR012292">
    <property type="entry name" value="Globin/Proto"/>
</dbReference>
<evidence type="ECO:0000256" key="1">
    <source>
        <dbReference type="ARBA" id="ARBA00022448"/>
    </source>
</evidence>
<keyword evidence="5" id="KW-0408">Iron</keyword>
<dbReference type="InterPro" id="IPR044399">
    <property type="entry name" value="Mb-like_M"/>
</dbReference>
<dbReference type="PRINTS" id="PR00611">
    <property type="entry name" value="ERYTHCRUORIN"/>
</dbReference>
<dbReference type="Proteomes" id="UP000235965">
    <property type="component" value="Unassembled WGS sequence"/>
</dbReference>
<dbReference type="OrthoDB" id="436496at2759"/>
<evidence type="ECO:0000256" key="3">
    <source>
        <dbReference type="ARBA" id="ARBA00022621"/>
    </source>
</evidence>
<keyword evidence="9" id="KW-1185">Reference proteome</keyword>
<comment type="caution">
    <text evidence="8">The sequence shown here is derived from an EMBL/GenBank/DDBJ whole genome shotgun (WGS) entry which is preliminary data.</text>
</comment>
<dbReference type="Gene3D" id="1.10.490.10">
    <property type="entry name" value="Globins"/>
    <property type="match status" value="1"/>
</dbReference>
<reference evidence="8 9" key="1">
    <citation type="submission" date="2017-12" db="EMBL/GenBank/DDBJ databases">
        <title>Hemimetabolous genomes reveal molecular basis of termite eusociality.</title>
        <authorList>
            <person name="Harrison M.C."/>
            <person name="Jongepier E."/>
            <person name="Robertson H.M."/>
            <person name="Arning N."/>
            <person name="Bitard-Feildel T."/>
            <person name="Chao H."/>
            <person name="Childers C.P."/>
            <person name="Dinh H."/>
            <person name="Doddapaneni H."/>
            <person name="Dugan S."/>
            <person name="Gowin J."/>
            <person name="Greiner C."/>
            <person name="Han Y."/>
            <person name="Hu H."/>
            <person name="Hughes D.S.T."/>
            <person name="Huylmans A.-K."/>
            <person name="Kemena C."/>
            <person name="Kremer L.P.M."/>
            <person name="Lee S.L."/>
            <person name="Lopez-Ezquerra A."/>
            <person name="Mallet L."/>
            <person name="Monroy-Kuhn J.M."/>
            <person name="Moser A."/>
            <person name="Murali S.C."/>
            <person name="Muzny D.M."/>
            <person name="Otani S."/>
            <person name="Piulachs M.-D."/>
            <person name="Poelchau M."/>
            <person name="Qu J."/>
            <person name="Schaub F."/>
            <person name="Wada-Katsumata A."/>
            <person name="Worley K.C."/>
            <person name="Xie Q."/>
            <person name="Ylla G."/>
            <person name="Poulsen M."/>
            <person name="Gibbs R.A."/>
            <person name="Schal C."/>
            <person name="Richards S."/>
            <person name="Belles X."/>
            <person name="Korb J."/>
            <person name="Bornberg-Bauer E."/>
        </authorList>
    </citation>
    <scope>NUCLEOTIDE SEQUENCE [LARGE SCALE GENOMIC DNA]</scope>
    <source>
        <tissue evidence="8">Whole body</tissue>
    </source>
</reference>
<comment type="similarity">
    <text evidence="6">Belongs to the globin family.</text>
</comment>
<keyword evidence="1 6" id="KW-0813">Transport</keyword>
<dbReference type="GO" id="GO:0046872">
    <property type="term" value="F:metal ion binding"/>
    <property type="evidence" value="ECO:0007669"/>
    <property type="project" value="UniProtKB-KW"/>
</dbReference>
<name>A0A2J7RQJ1_9NEOP</name>
<keyword evidence="4" id="KW-0479">Metal-binding</keyword>
<dbReference type="GO" id="GO:0005344">
    <property type="term" value="F:oxygen carrier activity"/>
    <property type="evidence" value="ECO:0007669"/>
    <property type="project" value="UniProtKB-KW"/>
</dbReference>
<dbReference type="FunCoup" id="A0A2J7RQJ1">
    <property type="interactions" value="74"/>
</dbReference>